<keyword evidence="2" id="KW-1185">Reference proteome</keyword>
<comment type="caution">
    <text evidence="1">The sequence shown here is derived from an EMBL/GenBank/DDBJ whole genome shotgun (WGS) entry which is preliminary data.</text>
</comment>
<name>A0A9D4S037_DREPO</name>
<evidence type="ECO:0000313" key="2">
    <source>
        <dbReference type="Proteomes" id="UP000828390"/>
    </source>
</evidence>
<dbReference type="EMBL" id="JAIWYP010000001">
    <property type="protein sequence ID" value="KAH3884882.1"/>
    <property type="molecule type" value="Genomic_DNA"/>
</dbReference>
<organism evidence="1 2">
    <name type="scientific">Dreissena polymorpha</name>
    <name type="common">Zebra mussel</name>
    <name type="synonym">Mytilus polymorpha</name>
    <dbReference type="NCBI Taxonomy" id="45954"/>
    <lineage>
        <taxon>Eukaryota</taxon>
        <taxon>Metazoa</taxon>
        <taxon>Spiralia</taxon>
        <taxon>Lophotrochozoa</taxon>
        <taxon>Mollusca</taxon>
        <taxon>Bivalvia</taxon>
        <taxon>Autobranchia</taxon>
        <taxon>Heteroconchia</taxon>
        <taxon>Euheterodonta</taxon>
        <taxon>Imparidentia</taxon>
        <taxon>Neoheterodontei</taxon>
        <taxon>Myida</taxon>
        <taxon>Dreissenoidea</taxon>
        <taxon>Dreissenidae</taxon>
        <taxon>Dreissena</taxon>
    </lineage>
</organism>
<evidence type="ECO:0000313" key="1">
    <source>
        <dbReference type="EMBL" id="KAH3884882.1"/>
    </source>
</evidence>
<accession>A0A9D4S037</accession>
<sequence>MVEHMFANINLWTMTLDLKADDCLLVSLDTTLNTDEIQKAYLNPTGSGHDLYWNALWRFNNDYGAIRERFNWKGISVREKREPFGGTAVALTVVTINEYSQRMRRILT</sequence>
<gene>
    <name evidence="1" type="ORF">DPMN_008868</name>
</gene>
<reference evidence="1" key="1">
    <citation type="journal article" date="2019" name="bioRxiv">
        <title>The Genome of the Zebra Mussel, Dreissena polymorpha: A Resource for Invasive Species Research.</title>
        <authorList>
            <person name="McCartney M.A."/>
            <person name="Auch B."/>
            <person name="Kono T."/>
            <person name="Mallez S."/>
            <person name="Zhang Y."/>
            <person name="Obille A."/>
            <person name="Becker A."/>
            <person name="Abrahante J.E."/>
            <person name="Garbe J."/>
            <person name="Badalamenti J.P."/>
            <person name="Herman A."/>
            <person name="Mangelson H."/>
            <person name="Liachko I."/>
            <person name="Sullivan S."/>
            <person name="Sone E.D."/>
            <person name="Koren S."/>
            <person name="Silverstein K.A.T."/>
            <person name="Beckman K.B."/>
            <person name="Gohl D.M."/>
        </authorList>
    </citation>
    <scope>NUCLEOTIDE SEQUENCE</scope>
    <source>
        <strain evidence="1">Duluth1</strain>
        <tissue evidence="1">Whole animal</tissue>
    </source>
</reference>
<dbReference type="AlphaFoldDB" id="A0A9D4S037"/>
<proteinExistence type="predicted"/>
<protein>
    <submittedName>
        <fullName evidence="1">Uncharacterized protein</fullName>
    </submittedName>
</protein>
<dbReference type="Proteomes" id="UP000828390">
    <property type="component" value="Unassembled WGS sequence"/>
</dbReference>
<reference evidence="1" key="2">
    <citation type="submission" date="2020-11" db="EMBL/GenBank/DDBJ databases">
        <authorList>
            <person name="McCartney M.A."/>
            <person name="Auch B."/>
            <person name="Kono T."/>
            <person name="Mallez S."/>
            <person name="Becker A."/>
            <person name="Gohl D.M."/>
            <person name="Silverstein K.A.T."/>
            <person name="Koren S."/>
            <person name="Bechman K.B."/>
            <person name="Herman A."/>
            <person name="Abrahante J.E."/>
            <person name="Garbe J."/>
        </authorList>
    </citation>
    <scope>NUCLEOTIDE SEQUENCE</scope>
    <source>
        <strain evidence="1">Duluth1</strain>
        <tissue evidence="1">Whole animal</tissue>
    </source>
</reference>